<sequence>MKPGLHIQTNPGGGKLPGIFNARHRKNVTFVPVTQLFGNRLLRGDDLSGQLFIP</sequence>
<dbReference type="KEGG" id="fro:AALO17_22670"/>
<dbReference type="AlphaFoldDB" id="A0A140DXM4"/>
<dbReference type="EMBL" id="CP011391">
    <property type="protein sequence ID" value="AMK55401.1"/>
    <property type="molecule type" value="Genomic_DNA"/>
</dbReference>
<reference evidence="1 2" key="1">
    <citation type="journal article" date="2016" name="Gut Pathog.">
        <title>Whole genome sequencing of "Faecalibaculum rodentium" ALO17, isolated from C57BL/6J laboratory mouse feces.</title>
        <authorList>
            <person name="Lim S."/>
            <person name="Chang D.H."/>
            <person name="Ahn S."/>
            <person name="Kim B.C."/>
        </authorList>
    </citation>
    <scope>NUCLEOTIDE SEQUENCE [LARGE SCALE GENOMIC DNA]</scope>
    <source>
        <strain evidence="1 2">Alo17</strain>
    </source>
</reference>
<evidence type="ECO:0000313" key="1">
    <source>
        <dbReference type="EMBL" id="AMK55401.1"/>
    </source>
</evidence>
<protein>
    <submittedName>
        <fullName evidence="1">Uncharacterized protein</fullName>
    </submittedName>
</protein>
<gene>
    <name evidence="1" type="ORF">AALO17_22670</name>
</gene>
<evidence type="ECO:0000313" key="2">
    <source>
        <dbReference type="Proteomes" id="UP000069771"/>
    </source>
</evidence>
<organism evidence="1 2">
    <name type="scientific">Faecalibaculum rodentium</name>
    <dbReference type="NCBI Taxonomy" id="1702221"/>
    <lineage>
        <taxon>Bacteria</taxon>
        <taxon>Bacillati</taxon>
        <taxon>Bacillota</taxon>
        <taxon>Erysipelotrichia</taxon>
        <taxon>Erysipelotrichales</taxon>
        <taxon>Erysipelotrichaceae</taxon>
        <taxon>Faecalibaculum</taxon>
    </lineage>
</organism>
<proteinExistence type="predicted"/>
<accession>A0A140DXM4</accession>
<keyword evidence="2" id="KW-1185">Reference proteome</keyword>
<name>A0A140DXM4_9FIRM</name>
<dbReference type="STRING" id="1702221.AALO17_22670"/>
<dbReference type="Proteomes" id="UP000069771">
    <property type="component" value="Chromosome"/>
</dbReference>